<evidence type="ECO:0000256" key="3">
    <source>
        <dbReference type="ARBA" id="ARBA00022475"/>
    </source>
</evidence>
<evidence type="ECO:0000313" key="11">
    <source>
        <dbReference type="EMBL" id="MCP1337723.1"/>
    </source>
</evidence>
<gene>
    <name evidence="11" type="ORF">NJQ99_14975</name>
</gene>
<reference evidence="11" key="1">
    <citation type="submission" date="2022-06" db="EMBL/GenBank/DDBJ databases">
        <title>Isolation and Genomics of Futiania mangrovii gen. nov., sp. nov., a Rare and Metabolically-versatile member in the Class Alphaproteobacteria.</title>
        <authorList>
            <person name="Liu L."/>
            <person name="Huang W.-C."/>
            <person name="Pan J."/>
            <person name="Li J."/>
            <person name="Huang Y."/>
            <person name="Du H."/>
            <person name="Liu Y."/>
            <person name="Li M."/>
        </authorList>
    </citation>
    <scope>NUCLEOTIDE SEQUENCE</scope>
    <source>
        <strain evidence="11">FT118</strain>
    </source>
</reference>
<feature type="transmembrane region" description="Helical" evidence="9">
    <location>
        <begin position="136"/>
        <end position="161"/>
    </location>
</feature>
<evidence type="ECO:0000256" key="5">
    <source>
        <dbReference type="ARBA" id="ARBA00022692"/>
    </source>
</evidence>
<keyword evidence="2 9" id="KW-0813">Transport</keyword>
<dbReference type="GO" id="GO:0015740">
    <property type="term" value="P:C4-dicarboxylate transport"/>
    <property type="evidence" value="ECO:0007669"/>
    <property type="project" value="TreeGrafter"/>
</dbReference>
<feature type="transmembrane region" description="Helical" evidence="9">
    <location>
        <begin position="88"/>
        <end position="110"/>
    </location>
</feature>
<comment type="subcellular location">
    <subcellularLocation>
        <location evidence="1 9">Cell inner membrane</location>
        <topology evidence="1 9">Multi-pass membrane protein</topology>
    </subcellularLocation>
</comment>
<evidence type="ECO:0000313" key="12">
    <source>
        <dbReference type="Proteomes" id="UP001055804"/>
    </source>
</evidence>
<keyword evidence="12" id="KW-1185">Reference proteome</keyword>
<evidence type="ECO:0000256" key="1">
    <source>
        <dbReference type="ARBA" id="ARBA00004429"/>
    </source>
</evidence>
<dbReference type="EMBL" id="JAMZFT010000004">
    <property type="protein sequence ID" value="MCP1337723.1"/>
    <property type="molecule type" value="Genomic_DNA"/>
</dbReference>
<accession>A0A9J6PIV6</accession>
<evidence type="ECO:0000256" key="4">
    <source>
        <dbReference type="ARBA" id="ARBA00022519"/>
    </source>
</evidence>
<sequence>MEQSLFNILRRANRFVAAICGLAVAGCTVFILLDIVLRQTGGSFGGTDEIAGYVMAAITTWGLSYALLERAHVRIDVLRGVLQTPGKIFLDMVSLLSLAFVAIVLAIQSWPVLARTLQNDARANTPLETPLIVPQALWFGGLVWFALMASLLVLVACLAIVRREPALVEQSIGLQSELEGAE</sequence>
<dbReference type="Pfam" id="PF04290">
    <property type="entry name" value="DctQ"/>
    <property type="match status" value="1"/>
</dbReference>
<feature type="transmembrane region" description="Helical" evidence="9">
    <location>
        <begin position="50"/>
        <end position="68"/>
    </location>
</feature>
<proteinExistence type="inferred from homology"/>
<comment type="subunit">
    <text evidence="9">The complex comprises the extracytoplasmic solute receptor protein and the two transmembrane proteins.</text>
</comment>
<dbReference type="RefSeq" id="WP_269333692.1">
    <property type="nucleotide sequence ID" value="NZ_JAMZFT010000004.1"/>
</dbReference>
<dbReference type="AlphaFoldDB" id="A0A9J6PIV6"/>
<evidence type="ECO:0000256" key="2">
    <source>
        <dbReference type="ARBA" id="ARBA00022448"/>
    </source>
</evidence>
<dbReference type="Proteomes" id="UP001055804">
    <property type="component" value="Unassembled WGS sequence"/>
</dbReference>
<feature type="domain" description="Tripartite ATP-independent periplasmic transporters DctQ component" evidence="10">
    <location>
        <begin position="28"/>
        <end position="149"/>
    </location>
</feature>
<evidence type="ECO:0000256" key="6">
    <source>
        <dbReference type="ARBA" id="ARBA00022989"/>
    </source>
</evidence>
<keyword evidence="6 9" id="KW-1133">Transmembrane helix</keyword>
<name>A0A9J6PIV6_9PROT</name>
<keyword evidence="4 9" id="KW-0997">Cell inner membrane</keyword>
<protein>
    <recommendedName>
        <fullName evidence="9">TRAP transporter small permease protein</fullName>
    </recommendedName>
</protein>
<feature type="transmembrane region" description="Helical" evidence="9">
    <location>
        <begin position="12"/>
        <end position="38"/>
    </location>
</feature>
<organism evidence="11 12">
    <name type="scientific">Futiania mangrovi</name>
    <dbReference type="NCBI Taxonomy" id="2959716"/>
    <lineage>
        <taxon>Bacteria</taxon>
        <taxon>Pseudomonadati</taxon>
        <taxon>Pseudomonadota</taxon>
        <taxon>Alphaproteobacteria</taxon>
        <taxon>Futianiales</taxon>
        <taxon>Futianiaceae</taxon>
        <taxon>Futiania</taxon>
    </lineage>
</organism>
<keyword evidence="7 9" id="KW-0472">Membrane</keyword>
<comment type="caution">
    <text evidence="11">The sequence shown here is derived from an EMBL/GenBank/DDBJ whole genome shotgun (WGS) entry which is preliminary data.</text>
</comment>
<dbReference type="GO" id="GO:0005886">
    <property type="term" value="C:plasma membrane"/>
    <property type="evidence" value="ECO:0007669"/>
    <property type="project" value="UniProtKB-SubCell"/>
</dbReference>
<evidence type="ECO:0000256" key="9">
    <source>
        <dbReference type="RuleBase" id="RU369079"/>
    </source>
</evidence>
<comment type="similarity">
    <text evidence="8 9">Belongs to the TRAP transporter small permease family.</text>
</comment>
<comment type="function">
    <text evidence="9">Part of the tripartite ATP-independent periplasmic (TRAP) transport system.</text>
</comment>
<evidence type="ECO:0000256" key="8">
    <source>
        <dbReference type="ARBA" id="ARBA00038436"/>
    </source>
</evidence>
<dbReference type="PANTHER" id="PTHR35011">
    <property type="entry name" value="2,3-DIKETO-L-GULONATE TRAP TRANSPORTER SMALL PERMEASE PROTEIN YIAM"/>
    <property type="match status" value="1"/>
</dbReference>
<dbReference type="PANTHER" id="PTHR35011:SF10">
    <property type="entry name" value="TRAP TRANSPORTER SMALL PERMEASE PROTEIN"/>
    <property type="match status" value="1"/>
</dbReference>
<keyword evidence="5 9" id="KW-0812">Transmembrane</keyword>
<keyword evidence="3" id="KW-1003">Cell membrane</keyword>
<dbReference type="InterPro" id="IPR007387">
    <property type="entry name" value="TRAP_DctQ"/>
</dbReference>
<evidence type="ECO:0000256" key="7">
    <source>
        <dbReference type="ARBA" id="ARBA00023136"/>
    </source>
</evidence>
<dbReference type="GO" id="GO:0022857">
    <property type="term" value="F:transmembrane transporter activity"/>
    <property type="evidence" value="ECO:0007669"/>
    <property type="project" value="UniProtKB-UniRule"/>
</dbReference>
<evidence type="ECO:0000259" key="10">
    <source>
        <dbReference type="Pfam" id="PF04290"/>
    </source>
</evidence>
<dbReference type="InterPro" id="IPR055348">
    <property type="entry name" value="DctQ"/>
</dbReference>